<organism evidence="1 2">
    <name type="scientific">Cetraspora pellucida</name>
    <dbReference type="NCBI Taxonomy" id="1433469"/>
    <lineage>
        <taxon>Eukaryota</taxon>
        <taxon>Fungi</taxon>
        <taxon>Fungi incertae sedis</taxon>
        <taxon>Mucoromycota</taxon>
        <taxon>Glomeromycotina</taxon>
        <taxon>Glomeromycetes</taxon>
        <taxon>Diversisporales</taxon>
        <taxon>Gigasporaceae</taxon>
        <taxon>Cetraspora</taxon>
    </lineage>
</organism>
<comment type="caution">
    <text evidence="1">The sequence shown here is derived from an EMBL/GenBank/DDBJ whole genome shotgun (WGS) entry which is preliminary data.</text>
</comment>
<proteinExistence type="predicted"/>
<gene>
    <name evidence="1" type="ORF">SPELUC_LOCUS940</name>
</gene>
<name>A0ACA9K5U2_9GLOM</name>
<sequence>MLITDFGLSKRMDETSTYTTANFCGMNAYIDPQCFKNSSPSGLRKLIPILRVQQTNNHDSLSHFETTHRFSLSVDESDIQKLVVGENSTTAANNMLLTQNHSIQSEADNDQFILLKPEDVKDSPINDLFDNSLSNLSTFKSFKSTGIGYTMECKSNRCASRGK</sequence>
<keyword evidence="2" id="KW-1185">Reference proteome</keyword>
<accession>A0ACA9K5U2</accession>
<reference evidence="1" key="1">
    <citation type="submission" date="2021-06" db="EMBL/GenBank/DDBJ databases">
        <authorList>
            <person name="Kallberg Y."/>
            <person name="Tangrot J."/>
            <person name="Rosling A."/>
        </authorList>
    </citation>
    <scope>NUCLEOTIDE SEQUENCE</scope>
    <source>
        <strain evidence="1">28 12/20/2015</strain>
    </source>
</reference>
<evidence type="ECO:0000313" key="2">
    <source>
        <dbReference type="Proteomes" id="UP000789366"/>
    </source>
</evidence>
<dbReference type="Proteomes" id="UP000789366">
    <property type="component" value="Unassembled WGS sequence"/>
</dbReference>
<evidence type="ECO:0000313" key="1">
    <source>
        <dbReference type="EMBL" id="CAG8453884.1"/>
    </source>
</evidence>
<protein>
    <submittedName>
        <fullName evidence="1">3267_t:CDS:1</fullName>
    </submittedName>
</protein>
<dbReference type="EMBL" id="CAJVPW010000437">
    <property type="protein sequence ID" value="CAG8453884.1"/>
    <property type="molecule type" value="Genomic_DNA"/>
</dbReference>